<name>A0AAE1GT94_9NEOP</name>
<dbReference type="GO" id="GO:0016740">
    <property type="term" value="F:transferase activity"/>
    <property type="evidence" value="ECO:0007669"/>
    <property type="project" value="UniProtKB-KW"/>
</dbReference>
<reference evidence="2" key="2">
    <citation type="journal article" date="2023" name="BMC Genomics">
        <title>Pest status, molecular evolution, and epigenetic factors derived from the genome assembly of Frankliniella fusca, a thysanopteran phytovirus vector.</title>
        <authorList>
            <person name="Catto M.A."/>
            <person name="Labadie P.E."/>
            <person name="Jacobson A.L."/>
            <person name="Kennedy G.G."/>
            <person name="Srinivasan R."/>
            <person name="Hunt B.G."/>
        </authorList>
    </citation>
    <scope>NUCLEOTIDE SEQUENCE</scope>
    <source>
        <strain evidence="2">PL_HMW_Pooled</strain>
    </source>
</reference>
<sequence length="125" mass="13594">MSKSFAVSCRPACCGFFSSSSMLIKNLSQSFSSTEKVCGCSSNMKPNFIPFFICMSFLVVLLTRIVLSEGFNTTTHATTPPCFTFLGVDKLGLSRGSGNISMGILASLPFLTIILPLLLTDRCWR</sequence>
<keyword evidence="1" id="KW-0472">Membrane</keyword>
<keyword evidence="2" id="KW-0808">Transferase</keyword>
<feature type="transmembrane region" description="Helical" evidence="1">
    <location>
        <begin position="100"/>
        <end position="119"/>
    </location>
</feature>
<evidence type="ECO:0000313" key="2">
    <source>
        <dbReference type="EMBL" id="KAK3908549.1"/>
    </source>
</evidence>
<accession>A0AAE1GT94</accession>
<organism evidence="2 3">
    <name type="scientific">Frankliniella fusca</name>
    <dbReference type="NCBI Taxonomy" id="407009"/>
    <lineage>
        <taxon>Eukaryota</taxon>
        <taxon>Metazoa</taxon>
        <taxon>Ecdysozoa</taxon>
        <taxon>Arthropoda</taxon>
        <taxon>Hexapoda</taxon>
        <taxon>Insecta</taxon>
        <taxon>Pterygota</taxon>
        <taxon>Neoptera</taxon>
        <taxon>Paraneoptera</taxon>
        <taxon>Thysanoptera</taxon>
        <taxon>Terebrantia</taxon>
        <taxon>Thripoidea</taxon>
        <taxon>Thripidae</taxon>
        <taxon>Frankliniella</taxon>
    </lineage>
</organism>
<reference evidence="2" key="1">
    <citation type="submission" date="2021-07" db="EMBL/GenBank/DDBJ databases">
        <authorList>
            <person name="Catto M.A."/>
            <person name="Jacobson A."/>
            <person name="Kennedy G."/>
            <person name="Labadie P."/>
            <person name="Hunt B.G."/>
            <person name="Srinivasan R."/>
        </authorList>
    </citation>
    <scope>NUCLEOTIDE SEQUENCE</scope>
    <source>
        <strain evidence="2">PL_HMW_Pooled</strain>
        <tissue evidence="2">Head</tissue>
    </source>
</reference>
<dbReference type="AlphaFoldDB" id="A0AAE1GT94"/>
<proteinExistence type="predicted"/>
<feature type="transmembrane region" description="Helical" evidence="1">
    <location>
        <begin position="48"/>
        <end position="67"/>
    </location>
</feature>
<evidence type="ECO:0000256" key="1">
    <source>
        <dbReference type="SAM" id="Phobius"/>
    </source>
</evidence>
<protein>
    <submittedName>
        <fullName evidence="2">Undecaprenyl phosphate-alpha-4-amino-4-deoxy-L-arabinose arabinosyl transferase</fullName>
    </submittedName>
</protein>
<keyword evidence="3" id="KW-1185">Reference proteome</keyword>
<dbReference type="EMBL" id="JAHWGI010000064">
    <property type="protein sequence ID" value="KAK3908549.1"/>
    <property type="molecule type" value="Genomic_DNA"/>
</dbReference>
<comment type="caution">
    <text evidence="2">The sequence shown here is derived from an EMBL/GenBank/DDBJ whole genome shotgun (WGS) entry which is preliminary data.</text>
</comment>
<evidence type="ECO:0000313" key="3">
    <source>
        <dbReference type="Proteomes" id="UP001219518"/>
    </source>
</evidence>
<keyword evidence="1" id="KW-0812">Transmembrane</keyword>
<dbReference type="Proteomes" id="UP001219518">
    <property type="component" value="Unassembled WGS sequence"/>
</dbReference>
<gene>
    <name evidence="2" type="ORF">KUF71_003361</name>
</gene>
<keyword evidence="1" id="KW-1133">Transmembrane helix</keyword>